<dbReference type="InterPro" id="IPR003141">
    <property type="entry name" value="Pol/His_phosphatase_N"/>
</dbReference>
<dbReference type="Gene3D" id="3.20.20.140">
    <property type="entry name" value="Metal-dependent hydrolases"/>
    <property type="match status" value="1"/>
</dbReference>
<name>A0A2M6WSW5_9BACT</name>
<dbReference type="InterPro" id="IPR004013">
    <property type="entry name" value="PHP_dom"/>
</dbReference>
<evidence type="ECO:0000256" key="5">
    <source>
        <dbReference type="ARBA" id="ARBA00022695"/>
    </source>
</evidence>
<dbReference type="InterPro" id="IPR004365">
    <property type="entry name" value="NA-bd_OB_tRNA"/>
</dbReference>
<gene>
    <name evidence="11" type="ORF">COT94_03435</name>
</gene>
<evidence type="ECO:0000259" key="10">
    <source>
        <dbReference type="SMART" id="SM00481"/>
    </source>
</evidence>
<evidence type="ECO:0000256" key="7">
    <source>
        <dbReference type="ARBA" id="ARBA00022932"/>
    </source>
</evidence>
<dbReference type="NCBIfam" id="NF005298">
    <property type="entry name" value="PRK06826.1"/>
    <property type="match status" value="1"/>
</dbReference>
<dbReference type="Pfam" id="PF01336">
    <property type="entry name" value="tRNA_anti-codon"/>
    <property type="match status" value="1"/>
</dbReference>
<dbReference type="Pfam" id="PF14579">
    <property type="entry name" value="HHH_6"/>
    <property type="match status" value="1"/>
</dbReference>
<dbReference type="PANTHER" id="PTHR32294:SF0">
    <property type="entry name" value="DNA POLYMERASE III SUBUNIT ALPHA"/>
    <property type="match status" value="1"/>
</dbReference>
<keyword evidence="5" id="KW-0548">Nucleotidyltransferase</keyword>
<dbReference type="InterPro" id="IPR029460">
    <property type="entry name" value="DNAPol_HHH"/>
</dbReference>
<dbReference type="CDD" id="cd12113">
    <property type="entry name" value="PHP_PolIIIA_DnaE3"/>
    <property type="match status" value="1"/>
</dbReference>
<reference evidence="12" key="1">
    <citation type="submission" date="2017-09" db="EMBL/GenBank/DDBJ databases">
        <title>Depth-based differentiation of microbial function through sediment-hosted aquifers and enrichment of novel symbionts in the deep terrestrial subsurface.</title>
        <authorList>
            <person name="Probst A.J."/>
            <person name="Ladd B."/>
            <person name="Jarett J.K."/>
            <person name="Geller-Mcgrath D.E."/>
            <person name="Sieber C.M.K."/>
            <person name="Emerson J.B."/>
            <person name="Anantharaman K."/>
            <person name="Thomas B.C."/>
            <person name="Malmstrom R."/>
            <person name="Stieglmeier M."/>
            <person name="Klingl A."/>
            <person name="Woyke T."/>
            <person name="Ryan C.M."/>
            <person name="Banfield J.F."/>
        </authorList>
    </citation>
    <scope>NUCLEOTIDE SEQUENCE [LARGE SCALE GENOMIC DNA]</scope>
</reference>
<feature type="compositionally biased region" description="Pro residues" evidence="9">
    <location>
        <begin position="1090"/>
        <end position="1102"/>
    </location>
</feature>
<dbReference type="Gene3D" id="2.40.50.140">
    <property type="entry name" value="Nucleic acid-binding proteins"/>
    <property type="match status" value="1"/>
</dbReference>
<dbReference type="NCBIfam" id="TIGR00594">
    <property type="entry name" value="polc"/>
    <property type="match status" value="1"/>
</dbReference>
<evidence type="ECO:0000256" key="6">
    <source>
        <dbReference type="ARBA" id="ARBA00022705"/>
    </source>
</evidence>
<keyword evidence="4" id="KW-0808">Transferase</keyword>
<evidence type="ECO:0000256" key="1">
    <source>
        <dbReference type="ARBA" id="ARBA00004496"/>
    </source>
</evidence>
<dbReference type="SMART" id="SM00481">
    <property type="entry name" value="POLIIIAc"/>
    <property type="match status" value="1"/>
</dbReference>
<dbReference type="InterPro" id="IPR004805">
    <property type="entry name" value="DnaE2/DnaE/PolC"/>
</dbReference>
<dbReference type="GO" id="GO:0003887">
    <property type="term" value="F:DNA-directed DNA polymerase activity"/>
    <property type="evidence" value="ECO:0007669"/>
    <property type="project" value="UniProtKB-KW"/>
</dbReference>
<dbReference type="GO" id="GO:0005737">
    <property type="term" value="C:cytoplasm"/>
    <property type="evidence" value="ECO:0007669"/>
    <property type="project" value="UniProtKB-SubCell"/>
</dbReference>
<comment type="subcellular location">
    <subcellularLocation>
        <location evidence="1">Cytoplasm</location>
    </subcellularLocation>
</comment>
<evidence type="ECO:0000313" key="11">
    <source>
        <dbReference type="EMBL" id="PIT95872.1"/>
    </source>
</evidence>
<evidence type="ECO:0000256" key="2">
    <source>
        <dbReference type="ARBA" id="ARBA00012417"/>
    </source>
</evidence>
<comment type="caution">
    <text evidence="11">The sequence shown here is derived from an EMBL/GenBank/DDBJ whole genome shotgun (WGS) entry which is preliminary data.</text>
</comment>
<feature type="region of interest" description="Disordered" evidence="9">
    <location>
        <begin position="1079"/>
        <end position="1105"/>
    </location>
</feature>
<evidence type="ECO:0000256" key="9">
    <source>
        <dbReference type="SAM" id="MobiDB-lite"/>
    </source>
</evidence>
<dbReference type="InterPro" id="IPR011708">
    <property type="entry name" value="DNA_pol3_alpha_NTPase_dom"/>
</dbReference>
<sequence>MSFIHLHVHSHYSLLDGLSSIDAIIDFAKRDGAKAIALTDHGVMYGVIEFYQKAVKAGIKPIIGFEAYVAPDSRHNRTYAKGEKTSSHLILLAKNNQGYQNLLKLASLAQTEGFYYKPRIDWELLTLHHEGLIAASACLGGEIARLITKGKTTEARQRVRDYSELFGPGNYYLEIQDHSDLPLQGEVNRELIAISKELGVPLIATNDSHYPRKDDDEAQDILLCLQNKAKKTSTNRMSMLGGDYSLRSGEAMIESFKDIPEAISNTELIADSCSVEIALGQVQLPHFAVPDGHDGNSYLRKLCLEGLVTRYGKTYDELDKVYQDRLDYELAVVTKMGWPSYFLIVADFINWAKRSKIAVGPGRGSAAGSIVCFLIGITNLCPIKYDLLFERFLNPERISMPDIDTDFSDARRDEVIKYVQDKYGFDHVAQIITFGTMAARAAVRDVGRVLDYPYEYCDKISKTIPMFTKISGALSDVPEFKALYQEPDAKRIIDFAKKLEGVARHASVHACGILITKDPLTDNVPVQYVAGSNSSLVSQYSLHPIEELGLLKMDFLGLKNLTIIESAINIIKQTQNLEVDIDNIPLDDQAVFELFRQGETTGVFQFESSGMKRYLRELKPTELEDIIAMVALYRPGPMEWIPDYISGKHGIKQLEYLHPKLEPILSKTYGVAIYQEQVMQMARDLAGFTMGGADVLRKAMGKKIVKLLEEQKSKFIDGCVKNGIPSELAIKIFSFIEPFAGYGFNRSHAACYALVAYQTAYLKANWPTEFMAALLTSDQGDSDRVAIEIEECRQMGIAVKQPDINQSFAGFSVVTGGQSRLIRFGLKAIKNVGEHIAEAIIAERKANGPYQDLTDFLSRIQHKDLNKKSLESLIKSGALDAWGERGQLLGNLEAMLNFYRQLNKRKEDSQVSLFGTLGPEEAELKFVLQSAPSVPMSMILTWEKELLGLYVSEHPYSLYRKALAGLAKPLTQVKRLHSETEVNLAGVVISIKKILTKKHETMLFVKLEDGSDNLEVLVFPKLHQTTSAIWQAGQVILVAGTLSDKDGETKVLAEFAIAMDPTNIAGSVAAFRQRPEVKRWHPKVEEHRPPSSPSSPPAPPANPLRLVVKQDNPPTELFMRLRSLLMNNPGEQSAYLKVMVGDTSKIIKSELKVNISQSLQEAIQRDFVGSIEIVS</sequence>
<dbReference type="AlphaFoldDB" id="A0A2M6WSW5"/>
<dbReference type="InterPro" id="IPR016195">
    <property type="entry name" value="Pol/histidinol_Pase-like"/>
</dbReference>
<dbReference type="EMBL" id="PFAM01000021">
    <property type="protein sequence ID" value="PIT95872.1"/>
    <property type="molecule type" value="Genomic_DNA"/>
</dbReference>
<dbReference type="Pfam" id="PF02811">
    <property type="entry name" value="PHP"/>
    <property type="match status" value="1"/>
</dbReference>
<dbReference type="Pfam" id="PF07733">
    <property type="entry name" value="DNA_pol3_alpha"/>
    <property type="match status" value="1"/>
</dbReference>
<dbReference type="GO" id="GO:0006260">
    <property type="term" value="P:DNA replication"/>
    <property type="evidence" value="ECO:0007669"/>
    <property type="project" value="UniProtKB-KW"/>
</dbReference>
<feature type="domain" description="Polymerase/histidinol phosphatase N-terminal" evidence="10">
    <location>
        <begin position="4"/>
        <end position="71"/>
    </location>
</feature>
<accession>A0A2M6WSW5</accession>
<dbReference type="InterPro" id="IPR040982">
    <property type="entry name" value="DNA_pol3_finger"/>
</dbReference>
<dbReference type="EC" id="2.7.7.7" evidence="2"/>
<comment type="catalytic activity">
    <reaction evidence="8">
        <text>DNA(n) + a 2'-deoxyribonucleoside 5'-triphosphate = DNA(n+1) + diphosphate</text>
        <dbReference type="Rhea" id="RHEA:22508"/>
        <dbReference type="Rhea" id="RHEA-COMP:17339"/>
        <dbReference type="Rhea" id="RHEA-COMP:17340"/>
        <dbReference type="ChEBI" id="CHEBI:33019"/>
        <dbReference type="ChEBI" id="CHEBI:61560"/>
        <dbReference type="ChEBI" id="CHEBI:173112"/>
        <dbReference type="EC" id="2.7.7.7"/>
    </reaction>
</comment>
<feature type="compositionally biased region" description="Basic and acidic residues" evidence="9">
    <location>
        <begin position="1079"/>
        <end position="1089"/>
    </location>
</feature>
<keyword evidence="7" id="KW-0239">DNA-directed DNA polymerase</keyword>
<dbReference type="PANTHER" id="PTHR32294">
    <property type="entry name" value="DNA POLYMERASE III SUBUNIT ALPHA"/>
    <property type="match status" value="1"/>
</dbReference>
<keyword evidence="6" id="KW-0235">DNA replication</keyword>
<organism evidence="11 12">
    <name type="scientific">Candidatus Falkowbacteria bacterium CG10_big_fil_rev_8_21_14_0_10_37_14</name>
    <dbReference type="NCBI Taxonomy" id="1974561"/>
    <lineage>
        <taxon>Bacteria</taxon>
        <taxon>Candidatus Falkowiibacteriota</taxon>
    </lineage>
</organism>
<protein>
    <recommendedName>
        <fullName evidence="3">DNA polymerase III subunit alpha</fullName>
        <ecNumber evidence="2">2.7.7.7</ecNumber>
    </recommendedName>
</protein>
<evidence type="ECO:0000256" key="4">
    <source>
        <dbReference type="ARBA" id="ARBA00022679"/>
    </source>
</evidence>
<dbReference type="Proteomes" id="UP000228533">
    <property type="component" value="Unassembled WGS sequence"/>
</dbReference>
<evidence type="ECO:0000313" key="12">
    <source>
        <dbReference type="Proteomes" id="UP000228533"/>
    </source>
</evidence>
<dbReference type="CDD" id="cd04485">
    <property type="entry name" value="DnaE_OBF"/>
    <property type="match status" value="1"/>
</dbReference>
<evidence type="ECO:0000256" key="8">
    <source>
        <dbReference type="ARBA" id="ARBA00049244"/>
    </source>
</evidence>
<dbReference type="Pfam" id="PF17657">
    <property type="entry name" value="DNA_pol3_finger"/>
    <property type="match status" value="1"/>
</dbReference>
<dbReference type="Gene3D" id="1.10.150.870">
    <property type="match status" value="1"/>
</dbReference>
<dbReference type="Gene3D" id="1.10.10.1600">
    <property type="entry name" value="Bacterial DNA polymerase III alpha subunit, thumb domain"/>
    <property type="match status" value="1"/>
</dbReference>
<dbReference type="SUPFAM" id="SSF89550">
    <property type="entry name" value="PHP domain-like"/>
    <property type="match status" value="1"/>
</dbReference>
<proteinExistence type="predicted"/>
<dbReference type="NCBIfam" id="NF004226">
    <property type="entry name" value="PRK05673.1"/>
    <property type="match status" value="1"/>
</dbReference>
<dbReference type="GO" id="GO:0008408">
    <property type="term" value="F:3'-5' exonuclease activity"/>
    <property type="evidence" value="ECO:0007669"/>
    <property type="project" value="InterPro"/>
</dbReference>
<dbReference type="GO" id="GO:0003676">
    <property type="term" value="F:nucleic acid binding"/>
    <property type="evidence" value="ECO:0007669"/>
    <property type="project" value="InterPro"/>
</dbReference>
<evidence type="ECO:0000256" key="3">
    <source>
        <dbReference type="ARBA" id="ARBA00019114"/>
    </source>
</evidence>
<dbReference type="InterPro" id="IPR041931">
    <property type="entry name" value="DNA_pol3_alpha_thumb_dom"/>
</dbReference>
<dbReference type="InterPro" id="IPR012340">
    <property type="entry name" value="NA-bd_OB-fold"/>
</dbReference>